<dbReference type="Proteomes" id="UP001320420">
    <property type="component" value="Unassembled WGS sequence"/>
</dbReference>
<feature type="region of interest" description="Disordered" evidence="1">
    <location>
        <begin position="113"/>
        <end position="151"/>
    </location>
</feature>
<gene>
    <name evidence="3" type="ORF">SLS62_006523</name>
</gene>
<reference evidence="3 4" key="1">
    <citation type="submission" date="2024-02" db="EMBL/GenBank/DDBJ databases">
        <title>De novo assembly and annotation of 12 fungi associated with fruit tree decline syndrome in Ontario, Canada.</title>
        <authorList>
            <person name="Sulman M."/>
            <person name="Ellouze W."/>
            <person name="Ilyukhin E."/>
        </authorList>
    </citation>
    <scope>NUCLEOTIDE SEQUENCE [LARGE SCALE GENOMIC DNA]</scope>
    <source>
        <strain evidence="3 4">M11/M66-122</strain>
    </source>
</reference>
<comment type="caution">
    <text evidence="3">The sequence shown here is derived from an EMBL/GenBank/DDBJ whole genome shotgun (WGS) entry which is preliminary data.</text>
</comment>
<evidence type="ECO:0000256" key="2">
    <source>
        <dbReference type="SAM" id="Phobius"/>
    </source>
</evidence>
<sequence>MAHDDGPGVQISTGTAVGIGVGILFAIAMIVFLVLVTFYWRRKALGKPAPTEEPQPQPPPQQEEAELDGTGPTTTKPHEVDSSPRSRSSGELKPWQQYQELAAPYSIPMYELGTETEIPAPPAEMDAPGVIHEAPSSSLPATRSFYNASSS</sequence>
<evidence type="ECO:0000313" key="4">
    <source>
        <dbReference type="Proteomes" id="UP001320420"/>
    </source>
</evidence>
<keyword evidence="4" id="KW-1185">Reference proteome</keyword>
<feature type="compositionally biased region" description="Polar residues" evidence="1">
    <location>
        <begin position="135"/>
        <end position="151"/>
    </location>
</feature>
<name>A0AAN9UPQ8_9PEZI</name>
<keyword evidence="2" id="KW-0812">Transmembrane</keyword>
<keyword evidence="2" id="KW-1133">Transmembrane helix</keyword>
<organism evidence="3 4">
    <name type="scientific">Diatrype stigma</name>
    <dbReference type="NCBI Taxonomy" id="117547"/>
    <lineage>
        <taxon>Eukaryota</taxon>
        <taxon>Fungi</taxon>
        <taxon>Dikarya</taxon>
        <taxon>Ascomycota</taxon>
        <taxon>Pezizomycotina</taxon>
        <taxon>Sordariomycetes</taxon>
        <taxon>Xylariomycetidae</taxon>
        <taxon>Xylariales</taxon>
        <taxon>Diatrypaceae</taxon>
        <taxon>Diatrype</taxon>
    </lineage>
</organism>
<dbReference type="AlphaFoldDB" id="A0AAN9UPQ8"/>
<keyword evidence="2" id="KW-0472">Membrane</keyword>
<proteinExistence type="predicted"/>
<dbReference type="EMBL" id="JAKJXP020000048">
    <property type="protein sequence ID" value="KAK7751573.1"/>
    <property type="molecule type" value="Genomic_DNA"/>
</dbReference>
<evidence type="ECO:0000313" key="3">
    <source>
        <dbReference type="EMBL" id="KAK7751573.1"/>
    </source>
</evidence>
<feature type="compositionally biased region" description="Basic and acidic residues" evidence="1">
    <location>
        <begin position="76"/>
        <end position="90"/>
    </location>
</feature>
<protein>
    <submittedName>
        <fullName evidence="3">Uncharacterized protein</fullName>
    </submittedName>
</protein>
<feature type="compositionally biased region" description="Pro residues" evidence="1">
    <location>
        <begin position="51"/>
        <end position="61"/>
    </location>
</feature>
<feature type="region of interest" description="Disordered" evidence="1">
    <location>
        <begin position="47"/>
        <end position="95"/>
    </location>
</feature>
<feature type="transmembrane region" description="Helical" evidence="2">
    <location>
        <begin position="16"/>
        <end position="40"/>
    </location>
</feature>
<accession>A0AAN9UPQ8</accession>
<evidence type="ECO:0000256" key="1">
    <source>
        <dbReference type="SAM" id="MobiDB-lite"/>
    </source>
</evidence>